<dbReference type="Proteomes" id="UP000887226">
    <property type="component" value="Unassembled WGS sequence"/>
</dbReference>
<sequence length="208" mass="23480">MPFVSSVPTDVSLTCKPAPGLLQLYHQPSLAAYRSLMENRALLRYSAASLDLVPKCEGTRGMAREVSILSRCGIRSLRSRELMRHGRHEDMLNDSVERAGFLTRCSLSVVGCVLFLINQSATFSGNPSVSFKLHVGCWPSRFSRASIQQARPSSWMLMFCQYFISSNKLEVDVADKSHQVVQERSKGKESNDDDEQNTRKSEFHLVFW</sequence>
<feature type="region of interest" description="Disordered" evidence="1">
    <location>
        <begin position="180"/>
        <end position="202"/>
    </location>
</feature>
<comment type="caution">
    <text evidence="2">The sequence shown here is derived from an EMBL/GenBank/DDBJ whole genome shotgun (WGS) entry which is preliminary data.</text>
</comment>
<dbReference type="AlphaFoldDB" id="A0A9P7Z4I0"/>
<evidence type="ECO:0000313" key="3">
    <source>
        <dbReference type="Proteomes" id="UP000887226"/>
    </source>
</evidence>
<evidence type="ECO:0000256" key="1">
    <source>
        <dbReference type="SAM" id="MobiDB-lite"/>
    </source>
</evidence>
<reference evidence="2" key="1">
    <citation type="journal article" date="2021" name="IMA Fungus">
        <title>Genomic characterization of three marine fungi, including Emericellopsis atlantica sp. nov. with signatures of a generalist lifestyle and marine biomass degradation.</title>
        <authorList>
            <person name="Hagestad O.C."/>
            <person name="Hou L."/>
            <person name="Andersen J.H."/>
            <person name="Hansen E.H."/>
            <person name="Altermark B."/>
            <person name="Li C."/>
            <person name="Kuhnert E."/>
            <person name="Cox R.J."/>
            <person name="Crous P.W."/>
            <person name="Spatafora J.W."/>
            <person name="Lail K."/>
            <person name="Amirebrahimi M."/>
            <person name="Lipzen A."/>
            <person name="Pangilinan J."/>
            <person name="Andreopoulos W."/>
            <person name="Hayes R.D."/>
            <person name="Ng V."/>
            <person name="Grigoriev I.V."/>
            <person name="Jackson S.A."/>
            <person name="Sutton T.D.S."/>
            <person name="Dobson A.D.W."/>
            <person name="Rama T."/>
        </authorList>
    </citation>
    <scope>NUCLEOTIDE SEQUENCE</scope>
    <source>
        <strain evidence="2">TRa3180A</strain>
    </source>
</reference>
<evidence type="ECO:0000313" key="2">
    <source>
        <dbReference type="EMBL" id="KAG9245434.1"/>
    </source>
</evidence>
<accession>A0A9P7Z4I0</accession>
<protein>
    <submittedName>
        <fullName evidence="2">Uncharacterized protein</fullName>
    </submittedName>
</protein>
<organism evidence="2 3">
    <name type="scientific">Calycina marina</name>
    <dbReference type="NCBI Taxonomy" id="1763456"/>
    <lineage>
        <taxon>Eukaryota</taxon>
        <taxon>Fungi</taxon>
        <taxon>Dikarya</taxon>
        <taxon>Ascomycota</taxon>
        <taxon>Pezizomycotina</taxon>
        <taxon>Leotiomycetes</taxon>
        <taxon>Helotiales</taxon>
        <taxon>Pezizellaceae</taxon>
        <taxon>Calycina</taxon>
    </lineage>
</organism>
<proteinExistence type="predicted"/>
<keyword evidence="3" id="KW-1185">Reference proteome</keyword>
<dbReference type="EMBL" id="MU253847">
    <property type="protein sequence ID" value="KAG9245434.1"/>
    <property type="molecule type" value="Genomic_DNA"/>
</dbReference>
<name>A0A9P7Z4I0_9HELO</name>
<gene>
    <name evidence="2" type="ORF">BJ878DRAFT_501445</name>
</gene>